<dbReference type="Gramene" id="AET1Gv20957800.4">
    <property type="protein sequence ID" value="AET1Gv20957800.4"/>
    <property type="gene ID" value="AET1Gv20957800"/>
</dbReference>
<evidence type="ECO:0000256" key="2">
    <source>
        <dbReference type="SAM" id="Phobius"/>
    </source>
</evidence>
<keyword evidence="2" id="KW-0472">Membrane</keyword>
<reference evidence="3" key="3">
    <citation type="journal article" date="2017" name="Nature">
        <title>Genome sequence of the progenitor of the wheat D genome Aegilops tauschii.</title>
        <authorList>
            <person name="Luo M.C."/>
            <person name="Gu Y.Q."/>
            <person name="Puiu D."/>
            <person name="Wang H."/>
            <person name="Twardziok S.O."/>
            <person name="Deal K.R."/>
            <person name="Huo N."/>
            <person name="Zhu T."/>
            <person name="Wang L."/>
            <person name="Wang Y."/>
            <person name="McGuire P.E."/>
            <person name="Liu S."/>
            <person name="Long H."/>
            <person name="Ramasamy R.K."/>
            <person name="Rodriguez J.C."/>
            <person name="Van S.L."/>
            <person name="Yuan L."/>
            <person name="Wang Z."/>
            <person name="Xia Z."/>
            <person name="Xiao L."/>
            <person name="Anderson O.D."/>
            <person name="Ouyang S."/>
            <person name="Liang Y."/>
            <person name="Zimin A.V."/>
            <person name="Pertea G."/>
            <person name="Qi P."/>
            <person name="Bennetzen J.L."/>
            <person name="Dai X."/>
            <person name="Dawson M.W."/>
            <person name="Muller H.G."/>
            <person name="Kugler K."/>
            <person name="Rivarola-Duarte L."/>
            <person name="Spannagl M."/>
            <person name="Mayer K.F.X."/>
            <person name="Lu F.H."/>
            <person name="Bevan M.W."/>
            <person name="Leroy P."/>
            <person name="Li P."/>
            <person name="You F.M."/>
            <person name="Sun Q."/>
            <person name="Liu Z."/>
            <person name="Lyons E."/>
            <person name="Wicker T."/>
            <person name="Salzberg S.L."/>
            <person name="Devos K.M."/>
            <person name="Dvorak J."/>
        </authorList>
    </citation>
    <scope>NUCLEOTIDE SEQUENCE [LARGE SCALE GENOMIC DNA]</scope>
    <source>
        <strain evidence="3">cv. AL8/78</strain>
    </source>
</reference>
<keyword evidence="2" id="KW-1133">Transmembrane helix</keyword>
<evidence type="ECO:0000313" key="4">
    <source>
        <dbReference type="Proteomes" id="UP000015105"/>
    </source>
</evidence>
<reference evidence="4" key="2">
    <citation type="journal article" date="2017" name="Nat. Plants">
        <title>The Aegilops tauschii genome reveals multiple impacts of transposons.</title>
        <authorList>
            <person name="Zhao G."/>
            <person name="Zou C."/>
            <person name="Li K."/>
            <person name="Wang K."/>
            <person name="Li T."/>
            <person name="Gao L."/>
            <person name="Zhang X."/>
            <person name="Wang H."/>
            <person name="Yang Z."/>
            <person name="Liu X."/>
            <person name="Jiang W."/>
            <person name="Mao L."/>
            <person name="Kong X."/>
            <person name="Jiao Y."/>
            <person name="Jia J."/>
        </authorList>
    </citation>
    <scope>NUCLEOTIDE SEQUENCE [LARGE SCALE GENOMIC DNA]</scope>
    <source>
        <strain evidence="4">cv. AL8/78</strain>
    </source>
</reference>
<accession>A0A452ZX95</accession>
<organism evidence="3 4">
    <name type="scientific">Aegilops tauschii subsp. strangulata</name>
    <name type="common">Goatgrass</name>
    <dbReference type="NCBI Taxonomy" id="200361"/>
    <lineage>
        <taxon>Eukaryota</taxon>
        <taxon>Viridiplantae</taxon>
        <taxon>Streptophyta</taxon>
        <taxon>Embryophyta</taxon>
        <taxon>Tracheophyta</taxon>
        <taxon>Spermatophyta</taxon>
        <taxon>Magnoliopsida</taxon>
        <taxon>Liliopsida</taxon>
        <taxon>Poales</taxon>
        <taxon>Poaceae</taxon>
        <taxon>BOP clade</taxon>
        <taxon>Pooideae</taxon>
        <taxon>Triticodae</taxon>
        <taxon>Triticeae</taxon>
        <taxon>Triticinae</taxon>
        <taxon>Aegilops</taxon>
    </lineage>
</organism>
<dbReference type="Proteomes" id="UP000015105">
    <property type="component" value="Chromosome 1D"/>
</dbReference>
<evidence type="ECO:0000256" key="1">
    <source>
        <dbReference type="SAM" id="MobiDB-lite"/>
    </source>
</evidence>
<feature type="transmembrane region" description="Helical" evidence="2">
    <location>
        <begin position="6"/>
        <end position="26"/>
    </location>
</feature>
<sequence>MTDTESLVLLGEPVVLLLCLFFSNIYHTMHFPAWLASCTLFARATPEYLVVHGKNDGDGAAAAISESHPPHAIFMSPPIAAVFSAADAPPGDGTRASRPTRRGGRQALVRQRPVASLPALAGAHGRRVRVRRLGAAQGVAAATGEDERRRGSGRLGDGDGGGVEQLGLGFGWRRQGG</sequence>
<reference evidence="3" key="4">
    <citation type="submission" date="2019-03" db="UniProtKB">
        <authorList>
            <consortium name="EnsemblPlants"/>
        </authorList>
    </citation>
    <scope>IDENTIFICATION</scope>
</reference>
<protein>
    <submittedName>
        <fullName evidence="3">Uncharacterized protein</fullName>
    </submittedName>
</protein>
<dbReference type="AlphaFoldDB" id="A0A452ZX95"/>
<dbReference type="EnsemblPlants" id="AET1Gv20957800.4">
    <property type="protein sequence ID" value="AET1Gv20957800.4"/>
    <property type="gene ID" value="AET1Gv20957800"/>
</dbReference>
<reference evidence="4" key="1">
    <citation type="journal article" date="2014" name="Science">
        <title>Ancient hybridizations among the ancestral genomes of bread wheat.</title>
        <authorList>
            <consortium name="International Wheat Genome Sequencing Consortium,"/>
            <person name="Marcussen T."/>
            <person name="Sandve S.R."/>
            <person name="Heier L."/>
            <person name="Spannagl M."/>
            <person name="Pfeifer M."/>
            <person name="Jakobsen K.S."/>
            <person name="Wulff B.B."/>
            <person name="Steuernagel B."/>
            <person name="Mayer K.F."/>
            <person name="Olsen O.A."/>
        </authorList>
    </citation>
    <scope>NUCLEOTIDE SEQUENCE [LARGE SCALE GENOMIC DNA]</scope>
    <source>
        <strain evidence="4">cv. AL8/78</strain>
    </source>
</reference>
<feature type="region of interest" description="Disordered" evidence="1">
    <location>
        <begin position="85"/>
        <end position="108"/>
    </location>
</feature>
<feature type="region of interest" description="Disordered" evidence="1">
    <location>
        <begin position="135"/>
        <end position="177"/>
    </location>
</feature>
<proteinExistence type="predicted"/>
<keyword evidence="4" id="KW-1185">Reference proteome</keyword>
<feature type="compositionally biased region" description="Gly residues" evidence="1">
    <location>
        <begin position="153"/>
        <end position="177"/>
    </location>
</feature>
<keyword evidence="2" id="KW-0812">Transmembrane</keyword>
<reference evidence="3" key="5">
    <citation type="journal article" date="2021" name="G3 (Bethesda)">
        <title>Aegilops tauschii genome assembly Aet v5.0 features greater sequence contiguity and improved annotation.</title>
        <authorList>
            <person name="Wang L."/>
            <person name="Zhu T."/>
            <person name="Rodriguez J.C."/>
            <person name="Deal K.R."/>
            <person name="Dubcovsky J."/>
            <person name="McGuire P.E."/>
            <person name="Lux T."/>
            <person name="Spannagl M."/>
            <person name="Mayer K.F.X."/>
            <person name="Baldrich P."/>
            <person name="Meyers B.C."/>
            <person name="Huo N."/>
            <person name="Gu Y.Q."/>
            <person name="Zhou H."/>
            <person name="Devos K.M."/>
            <person name="Bennetzen J.L."/>
            <person name="Unver T."/>
            <person name="Budak H."/>
            <person name="Gulick P.J."/>
            <person name="Galiba G."/>
            <person name="Kalapos B."/>
            <person name="Nelson D.R."/>
            <person name="Li P."/>
            <person name="You F.M."/>
            <person name="Luo M.C."/>
            <person name="Dvorak J."/>
        </authorList>
    </citation>
    <scope>NUCLEOTIDE SEQUENCE [LARGE SCALE GENOMIC DNA]</scope>
    <source>
        <strain evidence="3">cv. AL8/78</strain>
    </source>
</reference>
<evidence type="ECO:0000313" key="3">
    <source>
        <dbReference type="EnsemblPlants" id="AET1Gv20957800.4"/>
    </source>
</evidence>
<name>A0A452ZX95_AEGTS</name>